<dbReference type="AlphaFoldDB" id="A0A679H8H1"/>
<dbReference type="RefSeq" id="WP_022471249.1">
    <property type="nucleotide sequence ID" value="NZ_AP022660.1"/>
</dbReference>
<dbReference type="Proteomes" id="UP000500882">
    <property type="component" value="Chromosome"/>
</dbReference>
<reference evidence="1 3" key="1">
    <citation type="submission" date="2020-02" db="EMBL/GenBank/DDBJ databases">
        <title>Whole-genome sequencing and comparative analysis of the genomes of Bacteroides thetaiotaomicron and Escherichia coli isolated from a healthy resident in Vietnam.</title>
        <authorList>
            <person name="Mohsin M."/>
            <person name="Tanaka K."/>
            <person name="Kawahara R."/>
            <person name="Kondo S."/>
            <person name="Noguchi H."/>
            <person name="Motooka D."/>
            <person name="Nakamura S."/>
            <person name="Khong D.T."/>
            <person name="Nguyen T.N."/>
            <person name="Tran H.T."/>
            <person name="Yamamoto Y."/>
        </authorList>
    </citation>
    <scope>NUCLEOTIDE SEQUENCE [LARGE SCALE GENOMIC DNA]</scope>
    <source>
        <strain evidence="1 3">F9-2</strain>
    </source>
</reference>
<protein>
    <submittedName>
        <fullName evidence="2">Nucleotidyltransferase family protein</fullName>
    </submittedName>
</protein>
<dbReference type="Proteomes" id="UP001162960">
    <property type="component" value="Chromosome"/>
</dbReference>
<accession>A0A679H8H1</accession>
<dbReference type="EMBL" id="CP083685">
    <property type="protein sequence ID" value="UYU90403.1"/>
    <property type="molecule type" value="Genomic_DNA"/>
</dbReference>
<dbReference type="InterPro" id="IPR039498">
    <property type="entry name" value="NTP_transf_5"/>
</dbReference>
<dbReference type="Pfam" id="PF14907">
    <property type="entry name" value="NTP_transf_5"/>
    <property type="match status" value="1"/>
</dbReference>
<name>A0A679H8H1_BACT4</name>
<dbReference type="EMBL" id="AP022660">
    <property type="protein sequence ID" value="BCA50301.1"/>
    <property type="molecule type" value="Genomic_DNA"/>
</dbReference>
<evidence type="ECO:0000313" key="1">
    <source>
        <dbReference type="EMBL" id="BCA50301.1"/>
    </source>
</evidence>
<evidence type="ECO:0000313" key="3">
    <source>
        <dbReference type="Proteomes" id="UP000500882"/>
    </source>
</evidence>
<evidence type="ECO:0000313" key="2">
    <source>
        <dbReference type="EMBL" id="UYU90403.1"/>
    </source>
</evidence>
<proteinExistence type="predicted"/>
<gene>
    <name evidence="1" type="ORF">BatF92_22430</name>
    <name evidence="2" type="ORF">KQP74_21110</name>
</gene>
<reference evidence="2" key="2">
    <citation type="submission" date="2021-06" db="EMBL/GenBank/DDBJ databases">
        <title>Interrogation of the integrated mobile genetic elements in gut-associated Bacteroides with a consensus prediction approach.</title>
        <authorList>
            <person name="Campbell D.E."/>
            <person name="Leigh J.R."/>
            <person name="Kim T."/>
            <person name="England W."/>
            <person name="Whitaker R.J."/>
            <person name="Degnan P.H."/>
        </authorList>
    </citation>
    <scope>NUCLEOTIDE SEQUENCE</scope>
    <source>
        <strain evidence="2">VPI-3443</strain>
    </source>
</reference>
<organism evidence="1 3">
    <name type="scientific">Bacteroides thetaiotaomicron</name>
    <dbReference type="NCBI Taxonomy" id="818"/>
    <lineage>
        <taxon>Bacteria</taxon>
        <taxon>Pseudomonadati</taxon>
        <taxon>Bacteroidota</taxon>
        <taxon>Bacteroidia</taxon>
        <taxon>Bacteroidales</taxon>
        <taxon>Bacteroidaceae</taxon>
        <taxon>Bacteroides</taxon>
    </lineage>
</organism>
<sequence>MTSTEKALLDLLRIAMGNGINNSLPTGVDWDKVIALAEKQGILSIAFDALEELPTNLRPSFDTLMSWIGHVSFSESIYEKYEQSMLHFSRLLLMQGVNAIVMKGYGYSLNYPSPNHRPCGDIDIFVTNKKGEYTQLLVDFSNQQLVKAGAKEVSHGNEHHSILSFEGYTLENHWTVLDVNAHKSSRYLEELLEKWAAEHREHIVDGVAVCLPSVRFNSIHLLRHMVNDFATVKTTLRHVLDWVTFVKNNDVDWAFVQKIARETNMIRFLDAVNGICVAFLGYTSEKFPVSKADGKLRDRVLTEILHSEFDEEIPPIKNKLAYGWIKTRRLWTNRWKYRIVYDESIWQSFLSLSQNRIKKYKTEKKYV</sequence>